<dbReference type="InterPro" id="IPR002641">
    <property type="entry name" value="PNPLA_dom"/>
</dbReference>
<feature type="active site" description="Proton acceptor" evidence="2">
    <location>
        <position position="196"/>
    </location>
</feature>
<sequence>MVVEAGPAGRSSRSCGAGAVELTERFQILALDGGGFRGMFSAAVLTRLEEDLGIRIVDHFDLIAGTSTGGIIALGLGLGLSPREILAFYTEHGPRIFRDRSRMRGLRHLLRAKYGSGPLKAALTEVFGDRTFGESTKRIVITSYNVAADDVYLFRTPHLPTLKRDWREKAVNVALATSAAPTYLPGMALDGARLIDGGVWANNPSMVALTEAIGPLSVPLNAVRVFNLGTTIDVRSRHRRLDHGGLLPWAIDAVEVLMRAQSESAIKQVRHFIGKSNVFRLNPTVPTGAVALDKVDIETLYGLAGHVSRDASPAVHRMFCDHRAPVFAPHFPASEG</sequence>
<feature type="short sequence motif" description="GXGXXG" evidence="2">
    <location>
        <begin position="33"/>
        <end position="38"/>
    </location>
</feature>
<evidence type="ECO:0000256" key="1">
    <source>
        <dbReference type="ARBA" id="ARBA00023098"/>
    </source>
</evidence>
<gene>
    <name evidence="4" type="ORF">O4U47_26090</name>
</gene>
<dbReference type="PROSITE" id="PS51635">
    <property type="entry name" value="PNPLA"/>
    <property type="match status" value="1"/>
</dbReference>
<dbReference type="PANTHER" id="PTHR24138:SF10">
    <property type="entry name" value="PHOSPHOLIPASE A2"/>
    <property type="match status" value="1"/>
</dbReference>
<feature type="active site" description="Nucleophile" evidence="2">
    <location>
        <position position="67"/>
    </location>
</feature>
<protein>
    <submittedName>
        <fullName evidence="4">CBASS cGAMP-activated phospholipase</fullName>
    </submittedName>
</protein>
<feature type="short sequence motif" description="DGA/G" evidence="2">
    <location>
        <begin position="196"/>
        <end position="198"/>
    </location>
</feature>
<dbReference type="Proteomes" id="UP001165685">
    <property type="component" value="Unassembled WGS sequence"/>
</dbReference>
<comment type="caution">
    <text evidence="4">The sequence shown here is derived from an EMBL/GenBank/DDBJ whole genome shotgun (WGS) entry which is preliminary data.</text>
</comment>
<dbReference type="Gene3D" id="3.40.1090.10">
    <property type="entry name" value="Cytosolic phospholipase A2 catalytic domain"/>
    <property type="match status" value="1"/>
</dbReference>
<reference evidence="4" key="1">
    <citation type="submission" date="2023-01" db="EMBL/GenBank/DDBJ databases">
        <title>Draft genome sequence of Nocardiopsis sp. LSu2-4 isolated from halophytes.</title>
        <authorList>
            <person name="Duangmal K."/>
            <person name="Chantavorakit T."/>
        </authorList>
    </citation>
    <scope>NUCLEOTIDE SEQUENCE</scope>
    <source>
        <strain evidence="4">LSu2-4</strain>
    </source>
</reference>
<dbReference type="NCBIfam" id="NF041079">
    <property type="entry name" value="CBASS_lipase"/>
    <property type="match status" value="1"/>
</dbReference>
<feature type="domain" description="PNPLA" evidence="3">
    <location>
        <begin position="29"/>
        <end position="209"/>
    </location>
</feature>
<evidence type="ECO:0000313" key="4">
    <source>
        <dbReference type="EMBL" id="MDA2808010.1"/>
    </source>
</evidence>
<keyword evidence="2" id="KW-0442">Lipid degradation</keyword>
<dbReference type="RefSeq" id="WP_270680628.1">
    <property type="nucleotide sequence ID" value="NZ_JAQFWP010000069.1"/>
</dbReference>
<evidence type="ECO:0000259" key="3">
    <source>
        <dbReference type="PROSITE" id="PS51635"/>
    </source>
</evidence>
<keyword evidence="2" id="KW-0378">Hydrolase</keyword>
<keyword evidence="1 2" id="KW-0443">Lipid metabolism</keyword>
<evidence type="ECO:0000313" key="5">
    <source>
        <dbReference type="Proteomes" id="UP001165685"/>
    </source>
</evidence>
<feature type="short sequence motif" description="GXSXG" evidence="2">
    <location>
        <begin position="65"/>
        <end position="69"/>
    </location>
</feature>
<dbReference type="InterPro" id="IPR047156">
    <property type="entry name" value="Teg/CotR/CapV-like"/>
</dbReference>
<proteinExistence type="predicted"/>
<organism evidence="4 5">
    <name type="scientific">Nocardiopsis suaedae</name>
    <dbReference type="NCBI Taxonomy" id="3018444"/>
    <lineage>
        <taxon>Bacteria</taxon>
        <taxon>Bacillati</taxon>
        <taxon>Actinomycetota</taxon>
        <taxon>Actinomycetes</taxon>
        <taxon>Streptosporangiales</taxon>
        <taxon>Nocardiopsidaceae</taxon>
        <taxon>Nocardiopsis</taxon>
    </lineage>
</organism>
<dbReference type="SUPFAM" id="SSF52151">
    <property type="entry name" value="FabD/lysophospholipase-like"/>
    <property type="match status" value="1"/>
</dbReference>
<dbReference type="PANTHER" id="PTHR24138">
    <property type="entry name" value="INTRACELLLAR PHOSPHOLIPASE A FAMILY"/>
    <property type="match status" value="1"/>
</dbReference>
<name>A0ABT4TUX9_9ACTN</name>
<dbReference type="InterPro" id="IPR016035">
    <property type="entry name" value="Acyl_Trfase/lysoPLipase"/>
</dbReference>
<dbReference type="CDD" id="cd07199">
    <property type="entry name" value="Pat17_PNPLA8_PNPLA9_like"/>
    <property type="match status" value="1"/>
</dbReference>
<evidence type="ECO:0000256" key="2">
    <source>
        <dbReference type="PROSITE-ProRule" id="PRU01161"/>
    </source>
</evidence>
<dbReference type="EMBL" id="JAQFWP010000069">
    <property type="protein sequence ID" value="MDA2808010.1"/>
    <property type="molecule type" value="Genomic_DNA"/>
</dbReference>
<keyword evidence="5" id="KW-1185">Reference proteome</keyword>
<dbReference type="Pfam" id="PF01734">
    <property type="entry name" value="Patatin"/>
    <property type="match status" value="1"/>
</dbReference>
<accession>A0ABT4TUX9</accession>